<dbReference type="Pfam" id="PF24681">
    <property type="entry name" value="Kelch_KLHDC2_KLHL20_DRC7"/>
    <property type="match status" value="1"/>
</dbReference>
<dbReference type="Gene3D" id="3.30.2320.30">
    <property type="entry name" value="ATP synthase, E subunit, C-terminal"/>
    <property type="match status" value="1"/>
</dbReference>
<accession>A0A1I8I7U5</accession>
<dbReference type="SUPFAM" id="SSF160527">
    <property type="entry name" value="V-type ATPase subunit E-like"/>
    <property type="match status" value="1"/>
</dbReference>
<dbReference type="Gene3D" id="2.120.10.80">
    <property type="entry name" value="Kelch-type beta propeller"/>
    <property type="match status" value="2"/>
</dbReference>
<dbReference type="InterPro" id="IPR002842">
    <property type="entry name" value="ATPase_V1_Esu"/>
</dbReference>
<keyword evidence="6" id="KW-1185">Reference proteome</keyword>
<dbReference type="Pfam" id="PF01991">
    <property type="entry name" value="vATP-synt_E"/>
    <property type="match status" value="1"/>
</dbReference>
<comment type="similarity">
    <text evidence="1">Belongs to the V-ATPase E subunit family.</text>
</comment>
<evidence type="ECO:0000256" key="2">
    <source>
        <dbReference type="ARBA" id="ARBA00022448"/>
    </source>
</evidence>
<feature type="region of interest" description="Disordered" evidence="5">
    <location>
        <begin position="222"/>
        <end position="244"/>
    </location>
</feature>
<organism evidence="6 7">
    <name type="scientific">Macrostomum lignano</name>
    <dbReference type="NCBI Taxonomy" id="282301"/>
    <lineage>
        <taxon>Eukaryota</taxon>
        <taxon>Metazoa</taxon>
        <taxon>Spiralia</taxon>
        <taxon>Lophotrochozoa</taxon>
        <taxon>Platyhelminthes</taxon>
        <taxon>Rhabditophora</taxon>
        <taxon>Macrostomorpha</taxon>
        <taxon>Macrostomida</taxon>
        <taxon>Macrostomidae</taxon>
        <taxon>Macrostomum</taxon>
    </lineage>
</organism>
<reference evidence="7" key="1">
    <citation type="submission" date="2016-11" db="UniProtKB">
        <authorList>
            <consortium name="WormBaseParasite"/>
        </authorList>
    </citation>
    <scope>IDENTIFICATION</scope>
</reference>
<feature type="coiled-coil region" evidence="4">
    <location>
        <begin position="12"/>
        <end position="39"/>
    </location>
</feature>
<keyword evidence="3" id="KW-0406">Ion transport</keyword>
<sequence>MSSGGLTDADVDKQIKQMMAFIEQEANEKKEEIDNKAEEEFNIEKSRITQQERVKIMDFYTKKEKQIELQKKIQYSNMKNQGRLKVLLARDEHLKSVLEDTTQQLRQITGDRARYEQLIESLITQGLFQLLEPAAVVRCREADTDIAEKALGAAINRYKEATGKEVKVSLDKKAFLPADSVGGVDIVGREGKILVCNNLESRLEQISQQMVPELRHILFGPNPNRNYGGEQQQEEVAGSNPCLPPSQTPRGRVGFCMWIVGPLIYVWGGYEVQRRLPASFWPQPVAFGAGGIHNQLQQQQLLLQHLQQHLNESDSDDDTATCCPESWRRHQQRQSAECTASSQAGCLSPIYLGARRPTAVLLHRQSQMGLGSNTHQLRNFLSGFSGSACCSNSDDTRLYISGGFNETVHTALSATNAIYSIHVNCNTSRQTDAAVYSVSCQFSMETRGPPGQRVPMPRDKHSAIYWRNRLLIFGGYCLNPPTNLMNSVNYCGSSISLQDVFFSPECFQPNDSLRFAWSNELLQFDLATGAWSQLHPEGTPPTPRAAHSMIRVGSRALLFGGRVLDRRTNDLFCLCLESLQWTRLQPQGSLPEPRSWTTFVQVGPSHVFCFGGYPWADPPAELRPFNNCFLYDLVGNRFQKLKLPDRPGLLWHGSCSQLANRSAFIWGGCTEDIMQQAYRRDFNSTVLEFPRLLVPPLSALCADLVVRSPLVYPLGMLKSHWPVTKELIQRRLLMSGPLLGG</sequence>
<keyword evidence="4" id="KW-0175">Coiled coil</keyword>
<evidence type="ECO:0000313" key="6">
    <source>
        <dbReference type="Proteomes" id="UP000095280"/>
    </source>
</evidence>
<dbReference type="GO" id="GO:0046961">
    <property type="term" value="F:proton-transporting ATPase activity, rotational mechanism"/>
    <property type="evidence" value="ECO:0007669"/>
    <property type="project" value="InterPro"/>
</dbReference>
<dbReference type="GO" id="GO:0033178">
    <property type="term" value="C:proton-transporting two-sector ATPase complex, catalytic domain"/>
    <property type="evidence" value="ECO:0007669"/>
    <property type="project" value="InterPro"/>
</dbReference>
<dbReference type="InterPro" id="IPR011043">
    <property type="entry name" value="Gal_Oxase/kelch_b-propeller"/>
</dbReference>
<proteinExistence type="inferred from homology"/>
<evidence type="ECO:0000256" key="4">
    <source>
        <dbReference type="SAM" id="Coils"/>
    </source>
</evidence>
<dbReference type="InterPro" id="IPR038495">
    <property type="entry name" value="ATPase_E_C"/>
</dbReference>
<dbReference type="WBParaSite" id="maker-uti_cns_0010493-snap-gene-0.3-mRNA-1">
    <property type="protein sequence ID" value="maker-uti_cns_0010493-snap-gene-0.3-mRNA-1"/>
    <property type="gene ID" value="maker-uti_cns_0010493-snap-gene-0.3"/>
</dbReference>
<dbReference type="PANTHER" id="PTHR45715">
    <property type="entry name" value="ATPASE H+-TRANSPORTING V1 SUBUNIT E1A-RELATED"/>
    <property type="match status" value="1"/>
</dbReference>
<dbReference type="Gene3D" id="6.10.250.1620">
    <property type="match status" value="1"/>
</dbReference>
<protein>
    <submittedName>
        <fullName evidence="7">V-type proton ATPase subunit E</fullName>
    </submittedName>
</protein>
<dbReference type="HAMAP" id="MF_00311">
    <property type="entry name" value="ATP_synth_E_arch"/>
    <property type="match status" value="1"/>
</dbReference>
<evidence type="ECO:0000256" key="1">
    <source>
        <dbReference type="ARBA" id="ARBA00005901"/>
    </source>
</evidence>
<dbReference type="Proteomes" id="UP000095280">
    <property type="component" value="Unplaced"/>
</dbReference>
<dbReference type="SUPFAM" id="SSF50965">
    <property type="entry name" value="Galactose oxidase, central domain"/>
    <property type="match status" value="1"/>
</dbReference>
<dbReference type="InterPro" id="IPR015915">
    <property type="entry name" value="Kelch-typ_b-propeller"/>
</dbReference>
<dbReference type="AlphaFoldDB" id="A0A1I8I7U5"/>
<evidence type="ECO:0000313" key="7">
    <source>
        <dbReference type="WBParaSite" id="maker-uti_cns_0010493-snap-gene-0.3-mRNA-1"/>
    </source>
</evidence>
<name>A0A1I8I7U5_9PLAT</name>
<evidence type="ECO:0000256" key="3">
    <source>
        <dbReference type="ARBA" id="ARBA00023065"/>
    </source>
</evidence>
<keyword evidence="2" id="KW-0813">Transport</keyword>
<evidence type="ECO:0000256" key="5">
    <source>
        <dbReference type="SAM" id="MobiDB-lite"/>
    </source>
</evidence>